<gene>
    <name evidence="1" type="ORF">I595_1775</name>
</gene>
<keyword evidence="2" id="KW-1185">Reference proteome</keyword>
<dbReference type="Proteomes" id="UP000050280">
    <property type="component" value="Unassembled WGS sequence"/>
</dbReference>
<reference evidence="1 2" key="1">
    <citation type="submission" date="2015-09" db="EMBL/GenBank/DDBJ databases">
        <title>Genome sequence of the marine flavobacterium Croceitalea dokdonensis DOKDO 023 that contains proton- and sodium-pumping rhodopsins.</title>
        <authorList>
            <person name="Kwon S.-K."/>
            <person name="Lee H.K."/>
            <person name="Kwak M.-J."/>
            <person name="Kim J.F."/>
        </authorList>
    </citation>
    <scope>NUCLEOTIDE SEQUENCE [LARGE SCALE GENOMIC DNA]</scope>
    <source>
        <strain evidence="1 2">DOKDO 023</strain>
    </source>
</reference>
<evidence type="ECO:0000313" key="1">
    <source>
        <dbReference type="EMBL" id="KPM32125.1"/>
    </source>
</evidence>
<accession>A0A0P7AJW5</accession>
<organism evidence="1 2">
    <name type="scientific">Croceitalea dokdonensis DOKDO 023</name>
    <dbReference type="NCBI Taxonomy" id="1300341"/>
    <lineage>
        <taxon>Bacteria</taxon>
        <taxon>Pseudomonadati</taxon>
        <taxon>Bacteroidota</taxon>
        <taxon>Flavobacteriia</taxon>
        <taxon>Flavobacteriales</taxon>
        <taxon>Flavobacteriaceae</taxon>
        <taxon>Croceitalea</taxon>
    </lineage>
</organism>
<proteinExistence type="predicted"/>
<dbReference type="STRING" id="1300341.I595_1775"/>
<name>A0A0P7AJW5_9FLAO</name>
<dbReference type="AlphaFoldDB" id="A0A0P7AJW5"/>
<comment type="caution">
    <text evidence="1">The sequence shown here is derived from an EMBL/GenBank/DDBJ whole genome shotgun (WGS) entry which is preliminary data.</text>
</comment>
<evidence type="ECO:0000313" key="2">
    <source>
        <dbReference type="Proteomes" id="UP000050280"/>
    </source>
</evidence>
<dbReference type="EMBL" id="LDJX01000003">
    <property type="protein sequence ID" value="KPM32125.1"/>
    <property type="molecule type" value="Genomic_DNA"/>
</dbReference>
<protein>
    <submittedName>
        <fullName evidence="1">Uncharacterized protein</fullName>
    </submittedName>
</protein>
<sequence>MSNVAYAIIFKCYSVDALSTFFYKNGLFYLEVWSQSI</sequence>